<dbReference type="InterPro" id="IPR004798">
    <property type="entry name" value="CAX-like"/>
</dbReference>
<feature type="transmembrane region" description="Helical" evidence="10">
    <location>
        <begin position="433"/>
        <end position="453"/>
    </location>
</feature>
<feature type="transmembrane region" description="Helical" evidence="10">
    <location>
        <begin position="465"/>
        <end position="482"/>
    </location>
</feature>
<reference evidence="13 14" key="1">
    <citation type="submission" date="2018-10" db="EMBL/GenBank/DDBJ databases">
        <title>Fifty Aureobasidium pullulans genomes reveal a recombining polyextremotolerant generalist.</title>
        <authorList>
            <person name="Gostincar C."/>
            <person name="Turk M."/>
            <person name="Zajc J."/>
            <person name="Gunde-Cimerman N."/>
        </authorList>
    </citation>
    <scope>NUCLEOTIDE SEQUENCE [LARGE SCALE GENOMIC DNA]</scope>
    <source>
        <strain evidence="13 14">EXF-10751</strain>
    </source>
</reference>
<keyword evidence="6 10" id="KW-0106">Calcium</keyword>
<organism evidence="13 14">
    <name type="scientific">Aureobasidium pullulans</name>
    <name type="common">Black yeast</name>
    <name type="synonym">Pullularia pullulans</name>
    <dbReference type="NCBI Taxonomy" id="5580"/>
    <lineage>
        <taxon>Eukaryota</taxon>
        <taxon>Fungi</taxon>
        <taxon>Dikarya</taxon>
        <taxon>Ascomycota</taxon>
        <taxon>Pezizomycotina</taxon>
        <taxon>Dothideomycetes</taxon>
        <taxon>Dothideomycetidae</taxon>
        <taxon>Dothideales</taxon>
        <taxon>Saccotheciaceae</taxon>
        <taxon>Aureobasidium</taxon>
    </lineage>
</organism>
<dbReference type="InterPro" id="IPR044880">
    <property type="entry name" value="NCX_ion-bd_dom_sf"/>
</dbReference>
<keyword evidence="5 10" id="KW-0812">Transmembrane</keyword>
<keyword evidence="8 10" id="KW-0406">Ion transport</keyword>
<dbReference type="AlphaFoldDB" id="A0A4S8ZEG3"/>
<keyword evidence="4 10" id="KW-0109">Calcium transport</keyword>
<dbReference type="Proteomes" id="UP000310421">
    <property type="component" value="Unassembled WGS sequence"/>
</dbReference>
<feature type="domain" description="Sodium/calcium exchanger membrane region" evidence="12">
    <location>
        <begin position="164"/>
        <end position="329"/>
    </location>
</feature>
<dbReference type="InterPro" id="IPR004713">
    <property type="entry name" value="CaH_exchang"/>
</dbReference>
<keyword evidence="9 10" id="KW-0472">Membrane</keyword>
<keyword evidence="10" id="KW-0926">Vacuole</keyword>
<evidence type="ECO:0000256" key="2">
    <source>
        <dbReference type="ARBA" id="ARBA00008170"/>
    </source>
</evidence>
<feature type="transmembrane region" description="Helical" evidence="10">
    <location>
        <begin position="273"/>
        <end position="291"/>
    </location>
</feature>
<evidence type="ECO:0000256" key="9">
    <source>
        <dbReference type="ARBA" id="ARBA00023136"/>
    </source>
</evidence>
<evidence type="ECO:0000256" key="8">
    <source>
        <dbReference type="ARBA" id="ARBA00023065"/>
    </source>
</evidence>
<evidence type="ECO:0000256" key="11">
    <source>
        <dbReference type="SAM" id="MobiDB-lite"/>
    </source>
</evidence>
<dbReference type="NCBIfam" id="TIGR00378">
    <property type="entry name" value="cax"/>
    <property type="match status" value="1"/>
</dbReference>
<evidence type="ECO:0000256" key="6">
    <source>
        <dbReference type="ARBA" id="ARBA00022837"/>
    </source>
</evidence>
<feature type="region of interest" description="Disordered" evidence="11">
    <location>
        <begin position="68"/>
        <end position="113"/>
    </location>
</feature>
<dbReference type="GO" id="GO:0006874">
    <property type="term" value="P:intracellular calcium ion homeostasis"/>
    <property type="evidence" value="ECO:0007669"/>
    <property type="project" value="TreeGrafter"/>
</dbReference>
<dbReference type="GO" id="GO:0015369">
    <property type="term" value="F:calcium:proton antiporter activity"/>
    <property type="evidence" value="ECO:0007669"/>
    <property type="project" value="UniProtKB-UniRule"/>
</dbReference>
<protein>
    <recommendedName>
        <fullName evidence="10">Vacuolar calcium ion transporter</fullName>
    </recommendedName>
</protein>
<evidence type="ECO:0000256" key="3">
    <source>
        <dbReference type="ARBA" id="ARBA00022448"/>
    </source>
</evidence>
<accession>A0A4S8ZEG3</accession>
<evidence type="ECO:0000256" key="4">
    <source>
        <dbReference type="ARBA" id="ARBA00022568"/>
    </source>
</evidence>
<feature type="transmembrane region" description="Helical" evidence="10">
    <location>
        <begin position="312"/>
        <end position="329"/>
    </location>
</feature>
<dbReference type="GO" id="GO:0012505">
    <property type="term" value="C:endomembrane system"/>
    <property type="evidence" value="ECO:0007669"/>
    <property type="project" value="UniProtKB-SubCell"/>
</dbReference>
<feature type="transmembrane region" description="Helical" evidence="10">
    <location>
        <begin position="164"/>
        <end position="183"/>
    </location>
</feature>
<comment type="subcellular location">
    <subcellularLocation>
        <location evidence="1">Endomembrane system</location>
        <topology evidence="1">Multi-pass membrane protein</topology>
    </subcellularLocation>
    <subcellularLocation>
        <location evidence="10">Vacuole membrane</location>
    </subcellularLocation>
</comment>
<evidence type="ECO:0000256" key="7">
    <source>
        <dbReference type="ARBA" id="ARBA00022989"/>
    </source>
</evidence>
<feature type="transmembrane region" description="Helical" evidence="10">
    <location>
        <begin position="229"/>
        <end position="253"/>
    </location>
</feature>
<dbReference type="PANTHER" id="PTHR31503:SF14">
    <property type="entry name" value="VACUOLAR CALCIUM ION TRANSPORTER"/>
    <property type="match status" value="1"/>
</dbReference>
<comment type="caution">
    <text evidence="13">The sequence shown here is derived from an EMBL/GenBank/DDBJ whole genome shotgun (WGS) entry which is preliminary data.</text>
</comment>
<evidence type="ECO:0000259" key="12">
    <source>
        <dbReference type="Pfam" id="PF01699"/>
    </source>
</evidence>
<feature type="compositionally biased region" description="Basic and acidic residues" evidence="11">
    <location>
        <begin position="84"/>
        <end position="99"/>
    </location>
</feature>
<name>A0A4S8ZEG3_AURPU</name>
<keyword evidence="10" id="KW-0050">Antiport</keyword>
<proteinExistence type="inferred from homology"/>
<feature type="transmembrane region" description="Helical" evidence="10">
    <location>
        <begin position="489"/>
        <end position="509"/>
    </location>
</feature>
<gene>
    <name evidence="13" type="ORF">D6D20_03538</name>
</gene>
<keyword evidence="7 10" id="KW-1133">Transmembrane helix</keyword>
<dbReference type="GO" id="GO:0000329">
    <property type="term" value="C:fungal-type vacuole membrane"/>
    <property type="evidence" value="ECO:0007669"/>
    <property type="project" value="TreeGrafter"/>
</dbReference>
<dbReference type="FunFam" id="1.20.1420.30:FF:000026">
    <property type="entry name" value="Vacuolar calcium ion transporter"/>
    <property type="match status" value="1"/>
</dbReference>
<keyword evidence="3 10" id="KW-0813">Transport</keyword>
<feature type="domain" description="Sodium/calcium exchanger membrane region" evidence="12">
    <location>
        <begin position="364"/>
        <end position="507"/>
    </location>
</feature>
<comment type="caution">
    <text evidence="10">Lacks conserved residue(s) required for the propagation of feature annotation.</text>
</comment>
<dbReference type="Pfam" id="PF01699">
    <property type="entry name" value="Na_Ca_ex"/>
    <property type="match status" value="2"/>
</dbReference>
<evidence type="ECO:0000313" key="14">
    <source>
        <dbReference type="Proteomes" id="UP000310421"/>
    </source>
</evidence>
<dbReference type="PANTHER" id="PTHR31503">
    <property type="entry name" value="VACUOLAR CALCIUM ION TRANSPORTER"/>
    <property type="match status" value="1"/>
</dbReference>
<comment type="similarity">
    <text evidence="2 10">Belongs to the Ca(2+):cation antiporter (CaCA) (TC 2.A.19) family.</text>
</comment>
<feature type="transmembrane region" description="Helical" evidence="10">
    <location>
        <begin position="364"/>
        <end position="383"/>
    </location>
</feature>
<evidence type="ECO:0000256" key="10">
    <source>
        <dbReference type="RuleBase" id="RU365028"/>
    </source>
</evidence>
<evidence type="ECO:0000256" key="1">
    <source>
        <dbReference type="ARBA" id="ARBA00004127"/>
    </source>
</evidence>
<dbReference type="InterPro" id="IPR004837">
    <property type="entry name" value="NaCa_Exmemb"/>
</dbReference>
<comment type="function">
    <text evidence="10">Has a role in promoting intracellular calcium ion sequestration via the exchange of calcium ions for hydrogen ions across the vacuolar membrane. Involved also in manganese ion homeostasis via its uptake into the vacuole.</text>
</comment>
<sequence>MQSSNVRDLRKAKEKNDYGRRSQNALLAVAVISGDVTAKKILRTKIEGIGTASLPRVLVSLKLIMTTRPKPRRGSRQSTSPYSHEPKPRQEREDGRLPEYNHNGHAVTPGIKPAGESGRRGFHPLHFFKVCWNSSCTASKYVNVLWPFVPAAIALHFARPQEHLWIFILSYIAMVPSANLIGFAGQELARKLPTVFGVVLETTLGSLVEIILFIVLLKLNGGDGSGVPIIQAAILGSILANLLLCIGLCFFFGGLRREDQTFHDVVSDTGSNLMLVAGMALVIPVIFSNALTGRENLTVERLEAEVLRISRATAIVLLVAYAVYIFFQMKSHHGLYDDILEADEEQDADRHRDLAKPKLTLTESIIALAFAITFVSMMAVFLVQNIEWMVEHRHVPDAFLGLILIPLVEKAAEHITAVDEAWDNQMNFALSHVLGASIQTALLNTPLVVIVGWGLGIDMSLNFEMFHAVVLILAILVVGGFLRDGKSNYLEGALCFFVYVLIAVAAFYYPNPVHGQEGEGSSEPAGEVAARFR</sequence>
<evidence type="ECO:0000256" key="5">
    <source>
        <dbReference type="ARBA" id="ARBA00022692"/>
    </source>
</evidence>
<feature type="transmembrane region" description="Helical" evidence="10">
    <location>
        <begin position="195"/>
        <end position="217"/>
    </location>
</feature>
<evidence type="ECO:0000313" key="13">
    <source>
        <dbReference type="EMBL" id="THW63570.1"/>
    </source>
</evidence>
<dbReference type="EMBL" id="QZAN01000027">
    <property type="protein sequence ID" value="THW63570.1"/>
    <property type="molecule type" value="Genomic_DNA"/>
</dbReference>
<dbReference type="Gene3D" id="1.20.1420.30">
    <property type="entry name" value="NCX, central ion-binding region"/>
    <property type="match status" value="2"/>
</dbReference>